<dbReference type="OrthoDB" id="5366531at2759"/>
<protein>
    <recommendedName>
        <fullName evidence="3">Pentatricopeptide repeat domain-containing protein</fullName>
    </recommendedName>
</protein>
<dbReference type="AlphaFoldDB" id="A0A2J6Q4P8"/>
<evidence type="ECO:0000313" key="2">
    <source>
        <dbReference type="Proteomes" id="UP000235672"/>
    </source>
</evidence>
<accession>A0A2J6Q4P8</accession>
<evidence type="ECO:0000313" key="1">
    <source>
        <dbReference type="EMBL" id="PMD21236.1"/>
    </source>
</evidence>
<proteinExistence type="predicted"/>
<evidence type="ECO:0008006" key="3">
    <source>
        <dbReference type="Google" id="ProtNLM"/>
    </source>
</evidence>
<keyword evidence="2" id="KW-1185">Reference proteome</keyword>
<sequence>MGPALQRLLSRPSSLEFLRYLVGSPASNTSVEITQRLGKKREICGRRCISVAAAAREVEDFDVEAEREPAREIQPRAKIEKHTLSVPTSTVSVVAPASSNSWRKRGITKSKAKGQWDENLFTHEQLEFESNLDTIPAGNRVRLLDQDGYRKDWKLWACLLEYRKRIYGTSGVITFWNAIQRMNLHLPTKGILAERFWPEILAVGLHDHVLLEELCGYADKMYDETGEHWSGLSSFVVQHFLVHGQGRDAIRLHNRLFARHPMGANQFSEMCRQVVFKGGDMETLRAIYTQNKHRSSYSRIIPLLCQREDFKSALKWHFFLLKNGDLPSSSKMVEPLVHFLAIYDRQNAIKVTKSLVDAGVSFASSIANELQDNTKISREMMNLVHGKTFNVSVKKYNDSLGARWFATRWVSLDAAINAVHALGVQEIGPLSLQAIALRDPDAKAVVLRLNQLRDLGISVGNSLFSRALENFSKNRRYVLLESLLNSDQHPEALEDSDLQEFLLTSYARAKDWTQYRRTLAIRSLASKSPDIERSNIILRWHVTSGSRTAVTEMLADMQIAGTPVTTKSIAHIIRHTLRPRNRGKRPMPIRGMTDAGPGPGNDLNMVIAILKRIMRSGSFVPILHWREVLRRLGKIGRFDDLHNLCVELAAWYGPVATSSAWPPRRFRVPAQVPTSHHLHPLRMLFDVSLQKAIVEWGFIHNLKRRTVPLEDIRQGVIPITRTNDLPAITSGITLLKQLNHHGVYINGPGVRSAIFNRLITYYGPGRSNQRYNRWAKAILQGKMPLVAKQIDDALGGKYFTGVDLWRIVQARAAKRLIRARRKWDRIDTAKRVPYLVPRLERFDLLP</sequence>
<gene>
    <name evidence="1" type="ORF">NA56DRAFT_572468</name>
</gene>
<dbReference type="Proteomes" id="UP000235672">
    <property type="component" value="Unassembled WGS sequence"/>
</dbReference>
<dbReference type="STRING" id="1745343.A0A2J6Q4P8"/>
<dbReference type="EMBL" id="KZ613482">
    <property type="protein sequence ID" value="PMD21236.1"/>
    <property type="molecule type" value="Genomic_DNA"/>
</dbReference>
<organism evidence="1 2">
    <name type="scientific">Hyaloscypha hepaticicola</name>
    <dbReference type="NCBI Taxonomy" id="2082293"/>
    <lineage>
        <taxon>Eukaryota</taxon>
        <taxon>Fungi</taxon>
        <taxon>Dikarya</taxon>
        <taxon>Ascomycota</taxon>
        <taxon>Pezizomycotina</taxon>
        <taxon>Leotiomycetes</taxon>
        <taxon>Helotiales</taxon>
        <taxon>Hyaloscyphaceae</taxon>
        <taxon>Hyaloscypha</taxon>
    </lineage>
</organism>
<name>A0A2J6Q4P8_9HELO</name>
<reference evidence="1 2" key="1">
    <citation type="submission" date="2016-05" db="EMBL/GenBank/DDBJ databases">
        <title>A degradative enzymes factory behind the ericoid mycorrhizal symbiosis.</title>
        <authorList>
            <consortium name="DOE Joint Genome Institute"/>
            <person name="Martino E."/>
            <person name="Morin E."/>
            <person name="Grelet G."/>
            <person name="Kuo A."/>
            <person name="Kohler A."/>
            <person name="Daghino S."/>
            <person name="Barry K."/>
            <person name="Choi C."/>
            <person name="Cichocki N."/>
            <person name="Clum A."/>
            <person name="Copeland A."/>
            <person name="Hainaut M."/>
            <person name="Haridas S."/>
            <person name="Labutti K."/>
            <person name="Lindquist E."/>
            <person name="Lipzen A."/>
            <person name="Khouja H.-R."/>
            <person name="Murat C."/>
            <person name="Ohm R."/>
            <person name="Olson A."/>
            <person name="Spatafora J."/>
            <person name="Veneault-Fourrey C."/>
            <person name="Henrissat B."/>
            <person name="Grigoriev I."/>
            <person name="Martin F."/>
            <person name="Perotto S."/>
        </authorList>
    </citation>
    <scope>NUCLEOTIDE SEQUENCE [LARGE SCALE GENOMIC DNA]</scope>
    <source>
        <strain evidence="1 2">UAMH 7357</strain>
    </source>
</reference>